<proteinExistence type="predicted"/>
<protein>
    <submittedName>
        <fullName evidence="1">Uncharacterized protein</fullName>
    </submittedName>
</protein>
<name>A0AAU4JYB7_9NOCA</name>
<keyword evidence="2" id="KW-1185">Reference proteome</keyword>
<dbReference type="EMBL" id="CP108021">
    <property type="protein sequence ID" value="WUM18785.1"/>
    <property type="molecule type" value="Genomic_DNA"/>
</dbReference>
<organism evidence="1 2">
    <name type="scientific">Williamsia herbipolensis</name>
    <dbReference type="NCBI Taxonomy" id="1603258"/>
    <lineage>
        <taxon>Bacteria</taxon>
        <taxon>Bacillati</taxon>
        <taxon>Actinomycetota</taxon>
        <taxon>Actinomycetes</taxon>
        <taxon>Mycobacteriales</taxon>
        <taxon>Nocardiaceae</taxon>
        <taxon>Williamsia</taxon>
    </lineage>
</organism>
<dbReference type="Proteomes" id="UP001432128">
    <property type="component" value="Chromosome"/>
</dbReference>
<gene>
    <name evidence="1" type="ORF">OG579_13705</name>
</gene>
<dbReference type="AlphaFoldDB" id="A0AAU4JYB7"/>
<evidence type="ECO:0000313" key="2">
    <source>
        <dbReference type="Proteomes" id="UP001432128"/>
    </source>
</evidence>
<dbReference type="KEGG" id="whr:OG579_13705"/>
<sequence>MKRYVIDVVRDGDLFVIRVPELDGTHGLVGEAITQARRVGDVEMEARDYICTVTGEEPSRVTIRERLV</sequence>
<reference evidence="1 2" key="1">
    <citation type="submission" date="2022-10" db="EMBL/GenBank/DDBJ databases">
        <title>The complete genomes of actinobacterial strains from the NBC collection.</title>
        <authorList>
            <person name="Joergensen T.S."/>
            <person name="Alvarez Arevalo M."/>
            <person name="Sterndorff E.B."/>
            <person name="Faurdal D."/>
            <person name="Vuksanovic O."/>
            <person name="Mourched A.-S."/>
            <person name="Charusanti P."/>
            <person name="Shaw S."/>
            <person name="Blin K."/>
            <person name="Weber T."/>
        </authorList>
    </citation>
    <scope>NUCLEOTIDE SEQUENCE [LARGE SCALE GENOMIC DNA]</scope>
    <source>
        <strain evidence="1 2">NBC_00319</strain>
    </source>
</reference>
<accession>A0AAU4JYB7</accession>
<evidence type="ECO:0000313" key="1">
    <source>
        <dbReference type="EMBL" id="WUM18785.1"/>
    </source>
</evidence>
<dbReference type="RefSeq" id="WP_328856369.1">
    <property type="nucleotide sequence ID" value="NZ_CP108021.1"/>
</dbReference>